<evidence type="ECO:0000313" key="2">
    <source>
        <dbReference type="EMBL" id="AOV16316.1"/>
    </source>
</evidence>
<evidence type="ECO:0000256" key="1">
    <source>
        <dbReference type="SAM" id="Phobius"/>
    </source>
</evidence>
<keyword evidence="3" id="KW-1185">Reference proteome</keyword>
<accession>A0A1D8K5T1</accession>
<organism evidence="2 3">
    <name type="scientific">Acidihalobacter aeolianus</name>
    <dbReference type="NCBI Taxonomy" id="2792603"/>
    <lineage>
        <taxon>Bacteria</taxon>
        <taxon>Pseudomonadati</taxon>
        <taxon>Pseudomonadota</taxon>
        <taxon>Gammaproteobacteria</taxon>
        <taxon>Chromatiales</taxon>
        <taxon>Ectothiorhodospiraceae</taxon>
        <taxon>Acidihalobacter</taxon>
    </lineage>
</organism>
<protein>
    <submittedName>
        <fullName evidence="2">Uncharacterized protein</fullName>
    </submittedName>
</protein>
<gene>
    <name evidence="2" type="ORF">BJI67_03840</name>
</gene>
<dbReference type="AlphaFoldDB" id="A0A1D8K5T1"/>
<proteinExistence type="predicted"/>
<keyword evidence="1" id="KW-0472">Membrane</keyword>
<name>A0A1D8K5T1_9GAMM</name>
<evidence type="ECO:0000313" key="3">
    <source>
        <dbReference type="Proteomes" id="UP000095342"/>
    </source>
</evidence>
<keyword evidence="1" id="KW-0812">Transmembrane</keyword>
<feature type="transmembrane region" description="Helical" evidence="1">
    <location>
        <begin position="202"/>
        <end position="227"/>
    </location>
</feature>
<keyword evidence="1" id="KW-1133">Transmembrane helix</keyword>
<dbReference type="EMBL" id="CP017448">
    <property type="protein sequence ID" value="AOV16316.1"/>
    <property type="molecule type" value="Genomic_DNA"/>
</dbReference>
<sequence length="240" mass="25677">MFGALSRQDCAGVIGAVFRQVPEQPFVDHGEGIADAKDVLVSSECCVMLTGPVEVPAVKPVTDTWGFFGHDGMMAGGVVTFRPGATRFISFTAHFSDAELRVESALDCSSWSRCAWNGGAMHDLSSHLRFSSPPGNSDLFYVGYAAASGNILAKHLALTAFRFHGGQKNGSFIAYVSDCPSRCESSGTTYVQHGSPSPIDRFFLHLPPLGAVAIFACGFLLLAALYVRISMPNQYARSPD</sequence>
<dbReference type="Proteomes" id="UP000095342">
    <property type="component" value="Chromosome"/>
</dbReference>
<dbReference type="KEGG" id="aaeo:BJI67_03840"/>
<reference evidence="2 3" key="1">
    <citation type="submission" date="2016-09" db="EMBL/GenBank/DDBJ databases">
        <title>Acidihalobacter prosperus V6 (DSM14174).</title>
        <authorList>
            <person name="Khaleque H.N."/>
            <person name="Ramsay J.P."/>
            <person name="Murphy R.J.T."/>
            <person name="Kaksonen A.H."/>
            <person name="Boxall N.J."/>
            <person name="Watkin E.L.J."/>
        </authorList>
    </citation>
    <scope>NUCLEOTIDE SEQUENCE [LARGE SCALE GENOMIC DNA]</scope>
    <source>
        <strain evidence="2 3">V6</strain>
    </source>
</reference>